<evidence type="ECO:0000256" key="8">
    <source>
        <dbReference type="PROSITE-ProRule" id="PRU00339"/>
    </source>
</evidence>
<evidence type="ECO:0000256" key="5">
    <source>
        <dbReference type="ARBA" id="ARBA00022737"/>
    </source>
</evidence>
<evidence type="ECO:0000313" key="10">
    <source>
        <dbReference type="Proteomes" id="UP000751190"/>
    </source>
</evidence>
<dbReference type="SUPFAM" id="SSF48452">
    <property type="entry name" value="TPR-like"/>
    <property type="match status" value="1"/>
</dbReference>
<proteinExistence type="inferred from homology"/>
<comment type="subcellular location">
    <subcellularLocation>
        <location evidence="2">Cytoplasm</location>
    </subcellularLocation>
    <subcellularLocation>
        <location evidence="1">Peroxisome</location>
    </subcellularLocation>
</comment>
<reference evidence="9" key="1">
    <citation type="submission" date="2021-05" db="EMBL/GenBank/DDBJ databases">
        <title>The genome of the haptophyte Pavlova lutheri (Diacronema luteri, Pavlovales) - a model for lipid biosynthesis in eukaryotic algae.</title>
        <authorList>
            <person name="Hulatt C.J."/>
            <person name="Posewitz M.C."/>
        </authorList>
    </citation>
    <scope>NUCLEOTIDE SEQUENCE</scope>
    <source>
        <strain evidence="9">NIVA-4/92</strain>
    </source>
</reference>
<feature type="repeat" description="TPR" evidence="8">
    <location>
        <begin position="751"/>
        <end position="784"/>
    </location>
</feature>
<keyword evidence="7" id="KW-0576">Peroxisome</keyword>
<dbReference type="Pfam" id="PF13431">
    <property type="entry name" value="TPR_17"/>
    <property type="match status" value="1"/>
</dbReference>
<dbReference type="GO" id="GO:0005778">
    <property type="term" value="C:peroxisomal membrane"/>
    <property type="evidence" value="ECO:0007669"/>
    <property type="project" value="TreeGrafter"/>
</dbReference>
<dbReference type="Pfam" id="PF13181">
    <property type="entry name" value="TPR_8"/>
    <property type="match status" value="1"/>
</dbReference>
<dbReference type="Proteomes" id="UP000751190">
    <property type="component" value="Unassembled WGS sequence"/>
</dbReference>
<dbReference type="AlphaFoldDB" id="A0A8J6CB13"/>
<keyword evidence="10" id="KW-1185">Reference proteome</keyword>
<keyword evidence="6 8" id="KW-0802">TPR repeat</keyword>
<dbReference type="InterPro" id="IPR011990">
    <property type="entry name" value="TPR-like_helical_dom_sf"/>
</dbReference>
<evidence type="ECO:0000256" key="4">
    <source>
        <dbReference type="ARBA" id="ARBA00022490"/>
    </source>
</evidence>
<keyword evidence="4" id="KW-0963">Cytoplasm</keyword>
<dbReference type="GO" id="GO:0005052">
    <property type="term" value="F:peroxisome matrix targeting signal-1 binding"/>
    <property type="evidence" value="ECO:0007669"/>
    <property type="project" value="TreeGrafter"/>
</dbReference>
<evidence type="ECO:0000313" key="9">
    <source>
        <dbReference type="EMBL" id="KAG8461018.1"/>
    </source>
</evidence>
<keyword evidence="5" id="KW-0677">Repeat</keyword>
<evidence type="ECO:0000256" key="3">
    <source>
        <dbReference type="ARBA" id="ARBA00005348"/>
    </source>
</evidence>
<dbReference type="InterPro" id="IPR024111">
    <property type="entry name" value="PEX5/PEX5L"/>
</dbReference>
<name>A0A8J6CB13_DIALT</name>
<dbReference type="OMA" id="FNISREY"/>
<dbReference type="GO" id="GO:0005829">
    <property type="term" value="C:cytosol"/>
    <property type="evidence" value="ECO:0007669"/>
    <property type="project" value="TreeGrafter"/>
</dbReference>
<gene>
    <name evidence="9" type="ORF">KFE25_003587</name>
</gene>
<dbReference type="PANTHER" id="PTHR10130">
    <property type="entry name" value="PEROXISOMAL TARGETING SIGNAL 1 RECEPTOR PEX5"/>
    <property type="match status" value="1"/>
</dbReference>
<comment type="caution">
    <text evidence="9">The sequence shown here is derived from an EMBL/GenBank/DDBJ whole genome shotgun (WGS) entry which is preliminary data.</text>
</comment>
<organism evidence="9 10">
    <name type="scientific">Diacronema lutheri</name>
    <name type="common">Unicellular marine alga</name>
    <name type="synonym">Monochrysis lutheri</name>
    <dbReference type="NCBI Taxonomy" id="2081491"/>
    <lineage>
        <taxon>Eukaryota</taxon>
        <taxon>Haptista</taxon>
        <taxon>Haptophyta</taxon>
        <taxon>Pavlovophyceae</taxon>
        <taxon>Pavlovales</taxon>
        <taxon>Pavlovaceae</taxon>
        <taxon>Diacronema</taxon>
    </lineage>
</organism>
<evidence type="ECO:0000256" key="2">
    <source>
        <dbReference type="ARBA" id="ARBA00004496"/>
    </source>
</evidence>
<dbReference type="OrthoDB" id="10006023at2759"/>
<protein>
    <recommendedName>
        <fullName evidence="11">Peroxin-5</fullName>
    </recommendedName>
</protein>
<accession>A0A8J6CB13</accession>
<comment type="similarity">
    <text evidence="3">Belongs to the peroxisomal targeting signal receptor family.</text>
</comment>
<dbReference type="SMART" id="SM00028">
    <property type="entry name" value="TPR"/>
    <property type="match status" value="4"/>
</dbReference>
<sequence>MLRDLASSVDCAVGPSGVNPLKALADAVDGSAFHASAALDHADGSAAAFDARARGAGPSGSASAAAYAPHDAFAAHFASGRKQPAHPVLERAWAENGLHLHSQPSAALDAAWAASAARAPPPALAPRALADVNPAVIECVRAFARADDGAPVLHLRQLAAQMARSLAPEQRARAATRAATHARIALGARAATVVGSTRLRALGEELVGPLLVTEPSATERACAERWAAEFDAARGGDGGALATGASGVVDDAWRAPPLASAPGLLLPLQPMVGSATQLLGANGAAPHGLAASFWAARASAGASAGGEAASAALAADARAADGGARALEGGGAAETRRAATAAAAAQVAAPMIAALEAEAAATGDGRFTRSALLGFLKEVHAGTVDLGQGLEEAEEAAVVAAQRGDVDAALPTTEASTADMAIGVARAATEARAGGARARADADAERAWTDALSGDVDDSSLFEGLWDSLRIDGSGGSAVDATAARAGGGGLPSEVERALSAAMDARNLERSGDAAVVERAPPPYDFAEANPHARDVDPLALARELRAAGRLADARLAAEAGVQRDPSDSVAWQLLGQLHADCDDDAAAIIALRHAVAADPANGNARLLLGVSCTNELDQPMALHHLRHWLRSHPHGPLAELAARADATDAAVGVRADAADPFGAHERLTRLFRQAAAECPADADVRAVLGVLFNLSLEYAEAIGAFEAAVRLRADDASLWNKLGATCANAMQPERALEYYVTALELAPNNVRVLTNLGISYGNLGRPMEGAACYLRALELNPAGSHIWGYLTMLLHTAGRDDLAERAGARDVEAFRGLIDY</sequence>
<dbReference type="PROSITE" id="PS50005">
    <property type="entry name" value="TPR"/>
    <property type="match status" value="2"/>
</dbReference>
<dbReference type="EMBL" id="JAGTXO010000028">
    <property type="protein sequence ID" value="KAG8461018.1"/>
    <property type="molecule type" value="Genomic_DNA"/>
</dbReference>
<evidence type="ECO:0000256" key="6">
    <source>
        <dbReference type="ARBA" id="ARBA00022803"/>
    </source>
</evidence>
<evidence type="ECO:0008006" key="11">
    <source>
        <dbReference type="Google" id="ProtNLM"/>
    </source>
</evidence>
<evidence type="ECO:0000256" key="7">
    <source>
        <dbReference type="ARBA" id="ARBA00023140"/>
    </source>
</evidence>
<dbReference type="PANTHER" id="PTHR10130:SF0">
    <property type="entry name" value="GH08708P"/>
    <property type="match status" value="1"/>
</dbReference>
<evidence type="ECO:0000256" key="1">
    <source>
        <dbReference type="ARBA" id="ARBA00004275"/>
    </source>
</evidence>
<dbReference type="GO" id="GO:0016560">
    <property type="term" value="P:protein import into peroxisome matrix, docking"/>
    <property type="evidence" value="ECO:0007669"/>
    <property type="project" value="TreeGrafter"/>
</dbReference>
<feature type="repeat" description="TPR" evidence="8">
    <location>
        <begin position="717"/>
        <end position="750"/>
    </location>
</feature>
<dbReference type="Gene3D" id="1.25.40.10">
    <property type="entry name" value="Tetratricopeptide repeat domain"/>
    <property type="match status" value="1"/>
</dbReference>
<dbReference type="InterPro" id="IPR019734">
    <property type="entry name" value="TPR_rpt"/>
</dbReference>